<feature type="compositionally biased region" description="Low complexity" evidence="1">
    <location>
        <begin position="118"/>
        <end position="150"/>
    </location>
</feature>
<protein>
    <submittedName>
        <fullName evidence="2">Uncharacterized protein</fullName>
    </submittedName>
</protein>
<accession>A0A645HX21</accession>
<name>A0A645HX21_9ZZZZ</name>
<sequence length="150" mass="16833">MQFKVEKKLITAADYLLREGGAAERVKARPDLYIFCRFIQPVKESSRIVKRRQVQRHYKAAVVVLHILVPPYDDSTTSSQLCYRSSFYIITSIASVVVSAARVLPRPARSCVPRRRSLPASPSARRPPRDSSGLCSSRSGSRRCASGPRR</sequence>
<evidence type="ECO:0000256" key="1">
    <source>
        <dbReference type="SAM" id="MobiDB-lite"/>
    </source>
</evidence>
<dbReference type="AlphaFoldDB" id="A0A645HX21"/>
<gene>
    <name evidence="2" type="ORF">SDC9_191117</name>
</gene>
<evidence type="ECO:0000313" key="2">
    <source>
        <dbReference type="EMBL" id="MPN43557.1"/>
    </source>
</evidence>
<feature type="region of interest" description="Disordered" evidence="1">
    <location>
        <begin position="112"/>
        <end position="150"/>
    </location>
</feature>
<comment type="caution">
    <text evidence="2">The sequence shown here is derived from an EMBL/GenBank/DDBJ whole genome shotgun (WGS) entry which is preliminary data.</text>
</comment>
<organism evidence="2">
    <name type="scientific">bioreactor metagenome</name>
    <dbReference type="NCBI Taxonomy" id="1076179"/>
    <lineage>
        <taxon>unclassified sequences</taxon>
        <taxon>metagenomes</taxon>
        <taxon>ecological metagenomes</taxon>
    </lineage>
</organism>
<dbReference type="EMBL" id="VSSQ01102022">
    <property type="protein sequence ID" value="MPN43557.1"/>
    <property type="molecule type" value="Genomic_DNA"/>
</dbReference>
<reference evidence="2" key="1">
    <citation type="submission" date="2019-08" db="EMBL/GenBank/DDBJ databases">
        <authorList>
            <person name="Kucharzyk K."/>
            <person name="Murdoch R.W."/>
            <person name="Higgins S."/>
            <person name="Loffler F."/>
        </authorList>
    </citation>
    <scope>NUCLEOTIDE SEQUENCE</scope>
</reference>
<proteinExistence type="predicted"/>